<proteinExistence type="predicted"/>
<evidence type="ECO:0000313" key="2">
    <source>
        <dbReference type="EMBL" id="CAD8401764.1"/>
    </source>
</evidence>
<accession>A0A6T6NSV8</accession>
<dbReference type="PANTHER" id="PTHR47839">
    <property type="entry name" value="DOMAIN PROTEIN, PUTATIVE (AFU_ORTHOLOGUE AFUA_6G04830)-RELATED"/>
    <property type="match status" value="1"/>
</dbReference>
<protein>
    <submittedName>
        <fullName evidence="2">Uncharacterized protein</fullName>
    </submittedName>
</protein>
<reference evidence="2" key="1">
    <citation type="submission" date="2021-01" db="EMBL/GenBank/DDBJ databases">
        <authorList>
            <person name="Corre E."/>
            <person name="Pelletier E."/>
            <person name="Niang G."/>
            <person name="Scheremetjew M."/>
            <person name="Finn R."/>
            <person name="Kale V."/>
            <person name="Holt S."/>
            <person name="Cochrane G."/>
            <person name="Meng A."/>
            <person name="Brown T."/>
            <person name="Cohen L."/>
        </authorList>
    </citation>
    <scope>NUCLEOTIDE SEQUENCE</scope>
    <source>
        <strain evidence="2">UTEX LB 2760</strain>
    </source>
</reference>
<name>A0A6T6NSV8_9RHOD</name>
<dbReference type="EMBL" id="HBEK01021509">
    <property type="protein sequence ID" value="CAD8401764.1"/>
    <property type="molecule type" value="Transcribed_RNA"/>
</dbReference>
<dbReference type="PANTHER" id="PTHR47839:SF1">
    <property type="entry name" value="DOMAIN PROTEIN, PUTATIVE (AFU_ORTHOLOGUE AFUA_6G04830)-RELATED"/>
    <property type="match status" value="1"/>
</dbReference>
<dbReference type="EMBL" id="HBEK01021508">
    <property type="protein sequence ID" value="CAD8401763.1"/>
    <property type="molecule type" value="Transcribed_RNA"/>
</dbReference>
<organism evidence="2">
    <name type="scientific">Rhodosorus marinus</name>
    <dbReference type="NCBI Taxonomy" id="101924"/>
    <lineage>
        <taxon>Eukaryota</taxon>
        <taxon>Rhodophyta</taxon>
        <taxon>Stylonematophyceae</taxon>
        <taxon>Stylonematales</taxon>
        <taxon>Stylonemataceae</taxon>
        <taxon>Rhodosorus</taxon>
    </lineage>
</organism>
<dbReference type="InterPro" id="IPR022155">
    <property type="entry name" value="DUF3684"/>
</dbReference>
<dbReference type="Pfam" id="PF12449">
    <property type="entry name" value="DUF3684"/>
    <property type="match status" value="1"/>
</dbReference>
<evidence type="ECO:0000313" key="1">
    <source>
        <dbReference type="EMBL" id="CAD8401763.1"/>
    </source>
</evidence>
<gene>
    <name evidence="1" type="ORF">RMAR0315_LOCUS11767</name>
    <name evidence="2" type="ORF">RMAR0315_LOCUS11768</name>
</gene>
<dbReference type="AlphaFoldDB" id="A0A6T6NSV8"/>
<sequence>MFVPDQSLFELGFFTLEWSEKKAYKTSNPEGRFLHQLGVPEHPSAAEIIDLTVQFGLKNRASLAKAIEYLAAHLDTLYAAEYTSTVKREFLPADSRGITKLKYPGSCFTAHTPACMGFAVVDSDLSSAATKLGVRDHPSADEILPRARIIFEKEFPKTVEEI</sequence>